<evidence type="ECO:0000256" key="3">
    <source>
        <dbReference type="ARBA" id="ARBA00023163"/>
    </source>
</evidence>
<evidence type="ECO:0000259" key="4">
    <source>
        <dbReference type="PROSITE" id="PS50043"/>
    </source>
</evidence>
<reference evidence="5 6" key="1">
    <citation type="submission" date="2023-11" db="EMBL/GenBank/DDBJ databases">
        <title>Plant-associative lifestyle of Vibrio porteresiae and its evolutionary dynamics.</title>
        <authorList>
            <person name="Rameshkumar N."/>
            <person name="Kirti K."/>
        </authorList>
    </citation>
    <scope>NUCLEOTIDE SEQUENCE [LARGE SCALE GENOMIC DNA]</scope>
    <source>
        <strain evidence="5 6">MSSRF30</strain>
    </source>
</reference>
<dbReference type="InterPro" id="IPR016032">
    <property type="entry name" value="Sig_transdc_resp-reg_C-effctor"/>
</dbReference>
<name>A0ABZ0Q7M8_9VIBR</name>
<dbReference type="InterPro" id="IPR000792">
    <property type="entry name" value="Tscrpt_reg_LuxR_C"/>
</dbReference>
<evidence type="ECO:0000313" key="6">
    <source>
        <dbReference type="Proteomes" id="UP001304071"/>
    </source>
</evidence>
<keyword evidence="3" id="KW-0804">Transcription</keyword>
<keyword evidence="2" id="KW-0238">DNA-binding</keyword>
<feature type="domain" description="HTH luxR-type" evidence="4">
    <location>
        <begin position="718"/>
        <end position="783"/>
    </location>
</feature>
<dbReference type="PRINTS" id="PR00038">
    <property type="entry name" value="HTHLUXR"/>
</dbReference>
<dbReference type="InterPro" id="IPR027417">
    <property type="entry name" value="P-loop_NTPase"/>
</dbReference>
<dbReference type="PANTHER" id="PTHR44688:SF16">
    <property type="entry name" value="DNA-BINDING TRANSCRIPTIONAL ACTIVATOR DEVR_DOSR"/>
    <property type="match status" value="1"/>
</dbReference>
<dbReference type="PROSITE" id="PS50043">
    <property type="entry name" value="HTH_LUXR_2"/>
    <property type="match status" value="1"/>
</dbReference>
<dbReference type="PANTHER" id="PTHR44688">
    <property type="entry name" value="DNA-BINDING TRANSCRIPTIONAL ACTIVATOR DEVR_DOSR"/>
    <property type="match status" value="1"/>
</dbReference>
<evidence type="ECO:0000256" key="2">
    <source>
        <dbReference type="ARBA" id="ARBA00023125"/>
    </source>
</evidence>
<dbReference type="Gene3D" id="1.10.10.10">
    <property type="entry name" value="Winged helix-like DNA-binding domain superfamily/Winged helix DNA-binding domain"/>
    <property type="match status" value="1"/>
</dbReference>
<sequence length="786" mass="92034">MLRLSLLHRISTLNTPVVIINGLPGTGKSTLLKQLAKQRHQQVFSTLPNPADVPVGELLIWDPAGQSFQLHLQQVMDLVPALEQRSQTLIMSAAWVGETQWLTNALLYEKITLVEQRHLMLTEHDIGEAYPHSDAQTIWRDTRGWAVLAANWEKRGEERIMHSWTDFVRNRIMPLLPFHEQRLLVALGFETTIHRQSITTDTLHLEALEPLIELTQHNEFALGVPFLRPILQTIAKQETRLYQDAMRLVSRHYYLNGERVKAITTALQSNHFDLALRWFNESGGGVYGYHHGFDELEDILRHFPTMLLNQELSLAWANVILLFKRQKFLAARSFIEHLPQQNKTHFESDEERGIFTLIKSKYFAYFRSNTEAAQLKQFTQLESWLASNPGALMNYYGTLSIYHSNIGEWFKASLLLEKELLLATQYKVPYLIFFCHFNMARLNLRMGYPQKSAHHVEQAEIALKRTTFSSHLSYELNFVTLAQGMIALNQGDIHAAQVDWKRVSVLRQHSEIWPEFLSQIHLFGITTKLLTRDIEGAALLLDELRYEYFSNFADDHATIFYRLLTVLILQQQERWVEAQQHLDAISQSNYAVAGNYHLFHLWLKRRNQVGLICIHQHKGANDLPHNELFQYPYNEIQFLVQDLKLYWHKRDYQKLTRPAIDLLQRCHQLTLWSPLLLEQHWLNSALNWIWKKEKYRYTNTSFEQAYRHWQKLYQPFGQAQPIDELTSKQLQIILRLAEGLSNKQIAQYCGISESTVKFHLKNLFKTYEIKNRQDLLGLARIKGWIQ</sequence>
<evidence type="ECO:0000256" key="1">
    <source>
        <dbReference type="ARBA" id="ARBA00023015"/>
    </source>
</evidence>
<dbReference type="InterPro" id="IPR036388">
    <property type="entry name" value="WH-like_DNA-bd_sf"/>
</dbReference>
<evidence type="ECO:0000313" key="5">
    <source>
        <dbReference type="EMBL" id="WPC72409.1"/>
    </source>
</evidence>
<gene>
    <name evidence="5" type="ORF">R8Z52_09685</name>
</gene>
<protein>
    <submittedName>
        <fullName evidence="5">LuxR C-terminal-related transcriptional regulator</fullName>
    </submittedName>
</protein>
<dbReference type="Pfam" id="PF00196">
    <property type="entry name" value="GerE"/>
    <property type="match status" value="1"/>
</dbReference>
<dbReference type="SUPFAM" id="SSF46894">
    <property type="entry name" value="C-terminal effector domain of the bipartite response regulators"/>
    <property type="match status" value="1"/>
</dbReference>
<dbReference type="SMART" id="SM00421">
    <property type="entry name" value="HTH_LUXR"/>
    <property type="match status" value="1"/>
</dbReference>
<accession>A0ABZ0Q7M8</accession>
<keyword evidence="6" id="KW-1185">Reference proteome</keyword>
<dbReference type="RefSeq" id="WP_261895998.1">
    <property type="nucleotide sequence ID" value="NZ_AP024895.1"/>
</dbReference>
<proteinExistence type="predicted"/>
<dbReference type="CDD" id="cd06170">
    <property type="entry name" value="LuxR_C_like"/>
    <property type="match status" value="1"/>
</dbReference>
<dbReference type="Gene3D" id="3.40.50.300">
    <property type="entry name" value="P-loop containing nucleotide triphosphate hydrolases"/>
    <property type="match status" value="1"/>
</dbReference>
<dbReference type="Proteomes" id="UP001304071">
    <property type="component" value="Chromosome 1"/>
</dbReference>
<dbReference type="EMBL" id="CP138203">
    <property type="protein sequence ID" value="WPC72409.1"/>
    <property type="molecule type" value="Genomic_DNA"/>
</dbReference>
<keyword evidence="1" id="KW-0805">Transcription regulation</keyword>
<dbReference type="SUPFAM" id="SSF52540">
    <property type="entry name" value="P-loop containing nucleoside triphosphate hydrolases"/>
    <property type="match status" value="1"/>
</dbReference>
<organism evidence="5 6">
    <name type="scientific">Vibrio porteresiae DSM 19223</name>
    <dbReference type="NCBI Taxonomy" id="1123496"/>
    <lineage>
        <taxon>Bacteria</taxon>
        <taxon>Pseudomonadati</taxon>
        <taxon>Pseudomonadota</taxon>
        <taxon>Gammaproteobacteria</taxon>
        <taxon>Vibrionales</taxon>
        <taxon>Vibrionaceae</taxon>
        <taxon>Vibrio</taxon>
    </lineage>
</organism>